<feature type="compositionally biased region" description="Polar residues" evidence="1">
    <location>
        <begin position="80"/>
        <end position="92"/>
    </location>
</feature>
<organism evidence="2 3">
    <name type="scientific">Aspergillus glaucus CBS 516.65</name>
    <dbReference type="NCBI Taxonomy" id="1160497"/>
    <lineage>
        <taxon>Eukaryota</taxon>
        <taxon>Fungi</taxon>
        <taxon>Dikarya</taxon>
        <taxon>Ascomycota</taxon>
        <taxon>Pezizomycotina</taxon>
        <taxon>Eurotiomycetes</taxon>
        <taxon>Eurotiomycetidae</taxon>
        <taxon>Eurotiales</taxon>
        <taxon>Aspergillaceae</taxon>
        <taxon>Aspergillus</taxon>
        <taxon>Aspergillus subgen. Aspergillus</taxon>
    </lineage>
</organism>
<keyword evidence="3" id="KW-1185">Reference proteome</keyword>
<gene>
    <name evidence="2" type="ORF">ASPGLDRAFT_39690</name>
</gene>
<dbReference type="VEuPathDB" id="FungiDB:ASPGLDRAFT_39690"/>
<proteinExistence type="predicted"/>
<dbReference type="OrthoDB" id="5339332at2759"/>
<protein>
    <submittedName>
        <fullName evidence="2">Uncharacterized protein</fullName>
    </submittedName>
</protein>
<dbReference type="STRING" id="1160497.A0A1L9V6M5"/>
<feature type="compositionally biased region" description="Polar residues" evidence="1">
    <location>
        <begin position="122"/>
        <end position="153"/>
    </location>
</feature>
<accession>A0A1L9V6M5</accession>
<sequence length="387" mass="41434">MQNHRERRQQSSFSHHRWSQLSPPHPSPITATAGPSNSRHQPALDESTRAYRTMALRQMNSYQPKPWSRTRRQTVSTTRNNPPGTPQSQRPVSQPVLVRTYSGNTGENINNNNNNKPADTGNHPTTTSPGRLSIPFLSNPNPSSTPQNKTTGPTLPPPDSFSIESILTSINPTIQPTLTTIAEIYGRSKLSLANEYESHIAPLGEIRVPPGYLLPVDEASSEQERQHDGTGTGDVGGGDSCYMSFAPFSVAGDGSSVLAEPDTPRSIAGMNLGFELDGGVRGLGSGPGPVTREFAEGDGVCGRGLLGEDVEHRVVTPAVVSEVLLDAQANQVLESGAGDDGAGSSLFVMGGLQSFFSRIARYGQAQTCRQSAEVQLRAMLHRDLSAD</sequence>
<dbReference type="EMBL" id="KV878916">
    <property type="protein sequence ID" value="OJJ79584.1"/>
    <property type="molecule type" value="Genomic_DNA"/>
</dbReference>
<feature type="region of interest" description="Disordered" evidence="1">
    <location>
        <begin position="1"/>
        <end position="160"/>
    </location>
</feature>
<name>A0A1L9V6M5_ASPGL</name>
<evidence type="ECO:0000256" key="1">
    <source>
        <dbReference type="SAM" id="MobiDB-lite"/>
    </source>
</evidence>
<dbReference type="GeneID" id="34461376"/>
<reference evidence="3" key="1">
    <citation type="journal article" date="2017" name="Genome Biol.">
        <title>Comparative genomics reveals high biological diversity and specific adaptations in the industrially and medically important fungal genus Aspergillus.</title>
        <authorList>
            <person name="de Vries R.P."/>
            <person name="Riley R."/>
            <person name="Wiebenga A."/>
            <person name="Aguilar-Osorio G."/>
            <person name="Amillis S."/>
            <person name="Uchima C.A."/>
            <person name="Anderluh G."/>
            <person name="Asadollahi M."/>
            <person name="Askin M."/>
            <person name="Barry K."/>
            <person name="Battaglia E."/>
            <person name="Bayram O."/>
            <person name="Benocci T."/>
            <person name="Braus-Stromeyer S.A."/>
            <person name="Caldana C."/>
            <person name="Canovas D."/>
            <person name="Cerqueira G.C."/>
            <person name="Chen F."/>
            <person name="Chen W."/>
            <person name="Choi C."/>
            <person name="Clum A."/>
            <person name="Dos Santos R.A."/>
            <person name="Damasio A.R."/>
            <person name="Diallinas G."/>
            <person name="Emri T."/>
            <person name="Fekete E."/>
            <person name="Flipphi M."/>
            <person name="Freyberg S."/>
            <person name="Gallo A."/>
            <person name="Gournas C."/>
            <person name="Habgood R."/>
            <person name="Hainaut M."/>
            <person name="Harispe M.L."/>
            <person name="Henrissat B."/>
            <person name="Hilden K.S."/>
            <person name="Hope R."/>
            <person name="Hossain A."/>
            <person name="Karabika E."/>
            <person name="Karaffa L."/>
            <person name="Karanyi Z."/>
            <person name="Krasevec N."/>
            <person name="Kuo A."/>
            <person name="Kusch H."/>
            <person name="LaButti K."/>
            <person name="Lagendijk E.L."/>
            <person name="Lapidus A."/>
            <person name="Levasseur A."/>
            <person name="Lindquist E."/>
            <person name="Lipzen A."/>
            <person name="Logrieco A.F."/>
            <person name="MacCabe A."/>
            <person name="Maekelae M.R."/>
            <person name="Malavazi I."/>
            <person name="Melin P."/>
            <person name="Meyer V."/>
            <person name="Mielnichuk N."/>
            <person name="Miskei M."/>
            <person name="Molnar A.P."/>
            <person name="Mule G."/>
            <person name="Ngan C.Y."/>
            <person name="Orejas M."/>
            <person name="Orosz E."/>
            <person name="Ouedraogo J.P."/>
            <person name="Overkamp K.M."/>
            <person name="Park H.-S."/>
            <person name="Perrone G."/>
            <person name="Piumi F."/>
            <person name="Punt P.J."/>
            <person name="Ram A.F."/>
            <person name="Ramon A."/>
            <person name="Rauscher S."/>
            <person name="Record E."/>
            <person name="Riano-Pachon D.M."/>
            <person name="Robert V."/>
            <person name="Roehrig J."/>
            <person name="Ruller R."/>
            <person name="Salamov A."/>
            <person name="Salih N.S."/>
            <person name="Samson R.A."/>
            <person name="Sandor E."/>
            <person name="Sanguinetti M."/>
            <person name="Schuetze T."/>
            <person name="Sepcic K."/>
            <person name="Shelest E."/>
            <person name="Sherlock G."/>
            <person name="Sophianopoulou V."/>
            <person name="Squina F.M."/>
            <person name="Sun H."/>
            <person name="Susca A."/>
            <person name="Todd R.B."/>
            <person name="Tsang A."/>
            <person name="Unkles S.E."/>
            <person name="van de Wiele N."/>
            <person name="van Rossen-Uffink D."/>
            <person name="Oliveira J.V."/>
            <person name="Vesth T.C."/>
            <person name="Visser J."/>
            <person name="Yu J.-H."/>
            <person name="Zhou M."/>
            <person name="Andersen M.R."/>
            <person name="Archer D.B."/>
            <person name="Baker S.E."/>
            <person name="Benoit I."/>
            <person name="Brakhage A.A."/>
            <person name="Braus G.H."/>
            <person name="Fischer R."/>
            <person name="Frisvad J.C."/>
            <person name="Goldman G.H."/>
            <person name="Houbraken J."/>
            <person name="Oakley B."/>
            <person name="Pocsi I."/>
            <person name="Scazzocchio C."/>
            <person name="Seiboth B."/>
            <person name="vanKuyk P.A."/>
            <person name="Wortman J."/>
            <person name="Dyer P.S."/>
            <person name="Grigoriev I.V."/>
        </authorList>
    </citation>
    <scope>NUCLEOTIDE SEQUENCE [LARGE SCALE GENOMIC DNA]</scope>
    <source>
        <strain evidence="3">CBS 516.65</strain>
    </source>
</reference>
<dbReference type="AlphaFoldDB" id="A0A1L9V6M5"/>
<feature type="region of interest" description="Disordered" evidence="1">
    <location>
        <begin position="219"/>
        <end position="238"/>
    </location>
</feature>
<dbReference type="Proteomes" id="UP000184300">
    <property type="component" value="Unassembled WGS sequence"/>
</dbReference>
<dbReference type="RefSeq" id="XP_022396282.1">
    <property type="nucleotide sequence ID" value="XM_022545115.1"/>
</dbReference>
<feature type="compositionally biased region" description="Polar residues" evidence="1">
    <location>
        <begin position="29"/>
        <end position="40"/>
    </location>
</feature>
<evidence type="ECO:0000313" key="2">
    <source>
        <dbReference type="EMBL" id="OJJ79584.1"/>
    </source>
</evidence>
<evidence type="ECO:0000313" key="3">
    <source>
        <dbReference type="Proteomes" id="UP000184300"/>
    </source>
</evidence>